<accession>A0A6J6YYD4</accession>
<comment type="similarity">
    <text evidence="1">Belongs to the carbohydrate kinase PfkB family.</text>
</comment>
<dbReference type="InterPro" id="IPR011611">
    <property type="entry name" value="PfkB_dom"/>
</dbReference>
<evidence type="ECO:0000256" key="2">
    <source>
        <dbReference type="ARBA" id="ARBA00022679"/>
    </source>
</evidence>
<protein>
    <submittedName>
        <fullName evidence="6">Unannotated protein</fullName>
    </submittedName>
</protein>
<dbReference type="PANTHER" id="PTHR43085:SF46">
    <property type="entry name" value="ADENOSINE KINASE"/>
    <property type="match status" value="1"/>
</dbReference>
<dbReference type="AlphaFoldDB" id="A0A6J6YYD4"/>
<feature type="domain" description="Carbohydrate kinase PfkB" evidence="4">
    <location>
        <begin position="52"/>
        <end position="315"/>
    </location>
</feature>
<evidence type="ECO:0000313" key="6">
    <source>
        <dbReference type="EMBL" id="CAB4814149.1"/>
    </source>
</evidence>
<dbReference type="InterPro" id="IPR002139">
    <property type="entry name" value="Ribo/fructo_kinase"/>
</dbReference>
<dbReference type="SUPFAM" id="SSF53613">
    <property type="entry name" value="Ribokinase-like"/>
    <property type="match status" value="1"/>
</dbReference>
<dbReference type="PRINTS" id="PR00990">
    <property type="entry name" value="RIBOKINASE"/>
</dbReference>
<dbReference type="Pfam" id="PF00294">
    <property type="entry name" value="PfkB"/>
    <property type="match status" value="1"/>
</dbReference>
<organism evidence="6">
    <name type="scientific">freshwater metagenome</name>
    <dbReference type="NCBI Taxonomy" id="449393"/>
    <lineage>
        <taxon>unclassified sequences</taxon>
        <taxon>metagenomes</taxon>
        <taxon>ecological metagenomes</taxon>
    </lineage>
</organism>
<dbReference type="InterPro" id="IPR002173">
    <property type="entry name" value="Carboh/pur_kinase_PfkB_CS"/>
</dbReference>
<dbReference type="CDD" id="cd01942">
    <property type="entry name" value="ribokinase_group_A"/>
    <property type="match status" value="1"/>
</dbReference>
<keyword evidence="2" id="KW-0808">Transferase</keyword>
<dbReference type="PANTHER" id="PTHR43085">
    <property type="entry name" value="HEXOKINASE FAMILY MEMBER"/>
    <property type="match status" value="1"/>
</dbReference>
<dbReference type="PROSITE" id="PS00583">
    <property type="entry name" value="PFKB_KINASES_1"/>
    <property type="match status" value="1"/>
</dbReference>
<dbReference type="InterPro" id="IPR029056">
    <property type="entry name" value="Ribokinase-like"/>
</dbReference>
<sequence length="349" mass="38042">MPKAHAPAAIHLTNFSNSKIMKVAVAGSVGGDHIMSFGGKFTDSLVAGSLAKVSLSFLVDTLEIRRGGCGANIAFGMGALGLNPILIAAVGRDWVDYEAWLKRHGVDTSHVLVSEKLHTATFMVTTDTELNQIASFFPGAMSEARNIELSPIIEKSGKFDLLVISPDDPEAMMRYSEMARSLKIPVAADPSQQMARMDGKEIAQLIEGAKYLFLNEYELALAIQKTGWTDRQLFDRVQVRVVTLGSKGAQIEEHGKETIYVGVPKEKQKLDPTGVGDNFRSGFIAGLSWGLGHERCAQLGSLLATYCIETTGTQEYRFTKEEFLTRFEGAYGKVAADEIKPHLNVRLVG</sequence>
<dbReference type="GO" id="GO:0006000">
    <property type="term" value="P:fructose metabolic process"/>
    <property type="evidence" value="ECO:0007669"/>
    <property type="project" value="UniProtKB-ARBA"/>
</dbReference>
<dbReference type="GO" id="GO:0008865">
    <property type="term" value="F:fructokinase activity"/>
    <property type="evidence" value="ECO:0007669"/>
    <property type="project" value="UniProtKB-ARBA"/>
</dbReference>
<evidence type="ECO:0000259" key="4">
    <source>
        <dbReference type="Pfam" id="PF00294"/>
    </source>
</evidence>
<evidence type="ECO:0000256" key="3">
    <source>
        <dbReference type="ARBA" id="ARBA00022777"/>
    </source>
</evidence>
<evidence type="ECO:0000313" key="5">
    <source>
        <dbReference type="EMBL" id="CAB4580476.1"/>
    </source>
</evidence>
<evidence type="ECO:0000256" key="1">
    <source>
        <dbReference type="ARBA" id="ARBA00010688"/>
    </source>
</evidence>
<dbReference type="EMBL" id="CAFABB010000004">
    <property type="protein sequence ID" value="CAB4814149.1"/>
    <property type="molecule type" value="Genomic_DNA"/>
</dbReference>
<gene>
    <name evidence="5" type="ORF">UFOPK1766_00426</name>
    <name evidence="6" type="ORF">UFOPK3162_00059</name>
</gene>
<keyword evidence="3" id="KW-0418">Kinase</keyword>
<dbReference type="InterPro" id="IPR050306">
    <property type="entry name" value="PfkB_Carbo_kinase"/>
</dbReference>
<name>A0A6J6YYD4_9ZZZZ</name>
<reference evidence="6" key="1">
    <citation type="submission" date="2020-05" db="EMBL/GenBank/DDBJ databases">
        <authorList>
            <person name="Chiriac C."/>
            <person name="Salcher M."/>
            <person name="Ghai R."/>
            <person name="Kavagutti S V."/>
        </authorList>
    </citation>
    <scope>NUCLEOTIDE SEQUENCE</scope>
</reference>
<dbReference type="EMBL" id="CAEZTW010000054">
    <property type="protein sequence ID" value="CAB4580476.1"/>
    <property type="molecule type" value="Genomic_DNA"/>
</dbReference>
<dbReference type="Gene3D" id="3.40.1190.20">
    <property type="match status" value="1"/>
</dbReference>
<proteinExistence type="inferred from homology"/>